<evidence type="ECO:0000313" key="2">
    <source>
        <dbReference type="EMBL" id="TCJ16715.1"/>
    </source>
</evidence>
<feature type="transmembrane region" description="Helical" evidence="1">
    <location>
        <begin position="155"/>
        <end position="175"/>
    </location>
</feature>
<feature type="transmembrane region" description="Helical" evidence="1">
    <location>
        <begin position="53"/>
        <end position="75"/>
    </location>
</feature>
<dbReference type="Proteomes" id="UP000295244">
    <property type="component" value="Unassembled WGS sequence"/>
</dbReference>
<sequence length="201" mass="22647">MQSTRQTELVQRQPILSARQVAITVIFGAIAGAFELLQITIPGYLPGVNFSLSGIWISLATMIGGPIVGTIVAFVDAITGQVGILGWPGFTIHVLILAALYPRVYRIQNPTRRLAGYLVATMIALFFQYWWWIALYSFVLEIIPFRAQLILQFGYAYWVYLAIYFLIPAIVLARAPQFVAPEWRWPWQKPEDAGDEGGRVR</sequence>
<accession>A0A4R1BHF4</accession>
<dbReference type="RefSeq" id="WP_132690829.1">
    <property type="nucleotide sequence ID" value="NZ_SKBU01000015.1"/>
</dbReference>
<keyword evidence="1" id="KW-1133">Transmembrane helix</keyword>
<organism evidence="2 3">
    <name type="scientific">Rubrobacter taiwanensis</name>
    <dbReference type="NCBI Taxonomy" id="185139"/>
    <lineage>
        <taxon>Bacteria</taxon>
        <taxon>Bacillati</taxon>
        <taxon>Actinomycetota</taxon>
        <taxon>Rubrobacteria</taxon>
        <taxon>Rubrobacterales</taxon>
        <taxon>Rubrobacteraceae</taxon>
        <taxon>Rubrobacter</taxon>
    </lineage>
</organism>
<proteinExistence type="predicted"/>
<keyword evidence="3" id="KW-1185">Reference proteome</keyword>
<dbReference type="EMBL" id="SKBU01000015">
    <property type="protein sequence ID" value="TCJ16715.1"/>
    <property type="molecule type" value="Genomic_DNA"/>
</dbReference>
<evidence type="ECO:0000313" key="3">
    <source>
        <dbReference type="Proteomes" id="UP000295244"/>
    </source>
</evidence>
<keyword evidence="1" id="KW-0472">Membrane</keyword>
<keyword evidence="1" id="KW-0812">Transmembrane</keyword>
<reference evidence="2 3" key="1">
    <citation type="submission" date="2019-03" db="EMBL/GenBank/DDBJ databases">
        <title>Whole genome sequence of a novel Rubrobacter taiwanensis strain, isolated from Yellowstone National Park.</title>
        <authorList>
            <person name="Freed S."/>
            <person name="Ramaley R.F."/>
            <person name="Kyndt J.A."/>
        </authorList>
    </citation>
    <scope>NUCLEOTIDE SEQUENCE [LARGE SCALE GENOMIC DNA]</scope>
    <source>
        <strain evidence="2 3">Yellowstone</strain>
    </source>
</reference>
<feature type="transmembrane region" description="Helical" evidence="1">
    <location>
        <begin position="82"/>
        <end position="102"/>
    </location>
</feature>
<dbReference type="OrthoDB" id="166123at2"/>
<evidence type="ECO:0008006" key="4">
    <source>
        <dbReference type="Google" id="ProtNLM"/>
    </source>
</evidence>
<dbReference type="Gene3D" id="1.10.1760.20">
    <property type="match status" value="1"/>
</dbReference>
<comment type="caution">
    <text evidence="2">The sequence shown here is derived from an EMBL/GenBank/DDBJ whole genome shotgun (WGS) entry which is preliminary data.</text>
</comment>
<feature type="transmembrane region" description="Helical" evidence="1">
    <location>
        <begin position="21"/>
        <end position="41"/>
    </location>
</feature>
<dbReference type="AlphaFoldDB" id="A0A4R1BHF4"/>
<protein>
    <recommendedName>
        <fullName evidence="4">ECF transporter S component</fullName>
    </recommendedName>
</protein>
<gene>
    <name evidence="2" type="ORF">E0L93_08250</name>
</gene>
<evidence type="ECO:0000256" key="1">
    <source>
        <dbReference type="SAM" id="Phobius"/>
    </source>
</evidence>
<name>A0A4R1BHF4_9ACTN</name>
<feature type="transmembrane region" description="Helical" evidence="1">
    <location>
        <begin position="114"/>
        <end position="143"/>
    </location>
</feature>